<sequence>MASSLPRKTAAASTTSYQQQLLDAYEALLACSAKMLKAACEADWEALIDLQGAYLAEIETLRHLDDERIPLDDAGLQRKAELLEQLLEQDREIRQRLNDRRHELSSMILDSKHELALTRTYRFYQETSESEVIEATQRFKSS</sequence>
<reference evidence="6" key="2">
    <citation type="journal article" date="2020" name="Microorganisms">
        <title>Osmotic Adaptation and Compatible Solute Biosynthesis of Phototrophic Bacteria as Revealed from Genome Analyses.</title>
        <authorList>
            <person name="Imhoff J.F."/>
            <person name="Rahn T."/>
            <person name="Kunzel S."/>
            <person name="Keller A."/>
            <person name="Neulinger S.C."/>
        </authorList>
    </citation>
    <scope>NUCLEOTIDE SEQUENCE</scope>
    <source>
        <strain evidence="6">DSM 4395</strain>
    </source>
</reference>
<keyword evidence="2" id="KW-0963">Cytoplasm</keyword>
<comment type="subcellular location">
    <subcellularLocation>
        <location evidence="1">Cytoplasm</location>
        <location evidence="1">Cytosol</location>
    </subcellularLocation>
</comment>
<dbReference type="Pfam" id="PF05400">
    <property type="entry name" value="FliT"/>
    <property type="match status" value="1"/>
</dbReference>
<keyword evidence="7" id="KW-1185">Reference proteome</keyword>
<organism evidence="6 7">
    <name type="scientific">Halochromatium salexigens</name>
    <name type="common">Chromatium salexigens</name>
    <dbReference type="NCBI Taxonomy" id="49447"/>
    <lineage>
        <taxon>Bacteria</taxon>
        <taxon>Pseudomonadati</taxon>
        <taxon>Pseudomonadota</taxon>
        <taxon>Gammaproteobacteria</taxon>
        <taxon>Chromatiales</taxon>
        <taxon>Chromatiaceae</taxon>
        <taxon>Halochromatium</taxon>
    </lineage>
</organism>
<gene>
    <name evidence="6" type="ORF">CCR82_04000</name>
</gene>
<comment type="caution">
    <text evidence="6">The sequence shown here is derived from an EMBL/GenBank/DDBJ whole genome shotgun (WGS) entry which is preliminary data.</text>
</comment>
<evidence type="ECO:0000313" key="7">
    <source>
        <dbReference type="Proteomes" id="UP001296967"/>
    </source>
</evidence>
<evidence type="ECO:0000313" key="6">
    <source>
        <dbReference type="EMBL" id="MBK5929717.1"/>
    </source>
</evidence>
<evidence type="ECO:0000256" key="5">
    <source>
        <dbReference type="ARBA" id="ARBA00093797"/>
    </source>
</evidence>
<dbReference type="EMBL" id="NHSF01000021">
    <property type="protein sequence ID" value="MBK5929717.1"/>
    <property type="molecule type" value="Genomic_DNA"/>
</dbReference>
<evidence type="ECO:0000256" key="1">
    <source>
        <dbReference type="ARBA" id="ARBA00004514"/>
    </source>
</evidence>
<evidence type="ECO:0000256" key="3">
    <source>
        <dbReference type="ARBA" id="ARBA00022795"/>
    </source>
</evidence>
<accession>A0AAJ0XFI4</accession>
<dbReference type="AlphaFoldDB" id="A0AAJ0XFI4"/>
<evidence type="ECO:0000256" key="4">
    <source>
        <dbReference type="ARBA" id="ARBA00023186"/>
    </source>
</evidence>
<protein>
    <recommendedName>
        <fullName evidence="5">Flagellar protein FliT</fullName>
    </recommendedName>
</protein>
<keyword evidence="3" id="KW-1005">Bacterial flagellum biogenesis</keyword>
<dbReference type="InterPro" id="IPR008622">
    <property type="entry name" value="FliT"/>
</dbReference>
<keyword evidence="4" id="KW-0143">Chaperone</keyword>
<reference evidence="6" key="1">
    <citation type="submission" date="2017-05" db="EMBL/GenBank/DDBJ databases">
        <authorList>
            <person name="Imhoff J.F."/>
            <person name="Rahn T."/>
            <person name="Kuenzel S."/>
            <person name="Neulinger S.C."/>
        </authorList>
    </citation>
    <scope>NUCLEOTIDE SEQUENCE</scope>
    <source>
        <strain evidence="6">DSM 4395</strain>
    </source>
</reference>
<name>A0AAJ0XFI4_HALSE</name>
<evidence type="ECO:0000256" key="2">
    <source>
        <dbReference type="ARBA" id="ARBA00022490"/>
    </source>
</evidence>
<dbReference type="RefSeq" id="WP_201244125.1">
    <property type="nucleotide sequence ID" value="NZ_NHSF01000021.1"/>
</dbReference>
<dbReference type="Gene3D" id="1.20.58.380">
    <property type="entry name" value="Flagellar protein flit"/>
    <property type="match status" value="1"/>
</dbReference>
<proteinExistence type="predicted"/>
<dbReference type="Proteomes" id="UP001296967">
    <property type="component" value="Unassembled WGS sequence"/>
</dbReference>
<dbReference type="GO" id="GO:0044781">
    <property type="term" value="P:bacterial-type flagellum organization"/>
    <property type="evidence" value="ECO:0007669"/>
    <property type="project" value="UniProtKB-KW"/>
</dbReference>